<keyword evidence="3" id="KW-0689">Ribosomal protein</keyword>
<reference evidence="8 9" key="1">
    <citation type="journal article" date="2015" name="Nat. Commun.">
        <title>Lucilia cuprina genome unlocks parasitic fly biology to underpin future interventions.</title>
        <authorList>
            <person name="Anstead C.A."/>
            <person name="Korhonen P.K."/>
            <person name="Young N.D."/>
            <person name="Hall R.S."/>
            <person name="Jex A.R."/>
            <person name="Murali S.C."/>
            <person name="Hughes D.S."/>
            <person name="Lee S.F."/>
            <person name="Perry T."/>
            <person name="Stroehlein A.J."/>
            <person name="Ansell B.R."/>
            <person name="Breugelmans B."/>
            <person name="Hofmann A."/>
            <person name="Qu J."/>
            <person name="Dugan S."/>
            <person name="Lee S.L."/>
            <person name="Chao H."/>
            <person name="Dinh H."/>
            <person name="Han Y."/>
            <person name="Doddapaneni H.V."/>
            <person name="Worley K.C."/>
            <person name="Muzny D.M."/>
            <person name="Ioannidis P."/>
            <person name="Waterhouse R.M."/>
            <person name="Zdobnov E.M."/>
            <person name="James P.J."/>
            <person name="Bagnall N.H."/>
            <person name="Kotze A.C."/>
            <person name="Gibbs R.A."/>
            <person name="Richards S."/>
            <person name="Batterham P."/>
            <person name="Gasser R.B."/>
        </authorList>
    </citation>
    <scope>NUCLEOTIDE SEQUENCE [LARGE SCALE GENOMIC DNA]</scope>
    <source>
        <strain evidence="8 9">LS</strain>
        <tissue evidence="8">Full body</tissue>
    </source>
</reference>
<evidence type="ECO:0000256" key="2">
    <source>
        <dbReference type="ARBA" id="ARBA00010531"/>
    </source>
</evidence>
<sequence>MLSMVTSSLRSLVIRQQITSDVLRKVHTTAVCEAARKGTREKARKKKVKVEVKKVGFIPHNQRDKKINLQRENKHVDDSWKQIATDNCYVSKYYRWPVYTVAEAIQCHRETHHPTMYNEPNAPLIVDIELNMKGEKATRFVDNFQRMAMIPHKFGHGEERRILVFTKGNDEIMEARKAGATLVGGVELIKDITNGELLLTDYQYVIAHPNILPELVALRGLMKRKFPNPKAETLGANLTEMIKRFMDGISYAAAKDEHQQDFGLITTTIGTLDMDVQHLEDNLRSLLQDVNSVRPKREGRFITRVLLKSPPSREQLKIDAFQYVPEMYEKTGSGSKNNKTTAKQQDNDDDIDNQDEEEIEKQKQAVN</sequence>
<dbReference type="PANTHER" id="PTHR36427:SF3">
    <property type="entry name" value="LARGE RIBOSOMAL SUBUNIT PROTEIN UL1M"/>
    <property type="match status" value="1"/>
</dbReference>
<dbReference type="Gene3D" id="3.40.50.790">
    <property type="match status" value="1"/>
</dbReference>
<protein>
    <recommendedName>
        <fullName evidence="6">Large ribosomal subunit protein uL1m</fullName>
    </recommendedName>
</protein>
<feature type="compositionally biased region" description="Acidic residues" evidence="7">
    <location>
        <begin position="347"/>
        <end position="359"/>
    </location>
</feature>
<evidence type="ECO:0000313" key="9">
    <source>
        <dbReference type="Proteomes" id="UP000037069"/>
    </source>
</evidence>
<dbReference type="SUPFAM" id="SSF56808">
    <property type="entry name" value="Ribosomal protein L1"/>
    <property type="match status" value="1"/>
</dbReference>
<keyword evidence="5" id="KW-0687">Ribonucleoprotein</keyword>
<evidence type="ECO:0000256" key="5">
    <source>
        <dbReference type="ARBA" id="ARBA00023274"/>
    </source>
</evidence>
<dbReference type="FunFam" id="3.40.50.790:FF:000008">
    <property type="entry name" value="50S ribosomal protein L1"/>
    <property type="match status" value="1"/>
</dbReference>
<dbReference type="InterPro" id="IPR016095">
    <property type="entry name" value="Ribosomal_uL1_3-a/b-sand"/>
</dbReference>
<dbReference type="Proteomes" id="UP000037069">
    <property type="component" value="Unassembled WGS sequence"/>
</dbReference>
<dbReference type="GO" id="GO:0003735">
    <property type="term" value="F:structural constituent of ribosome"/>
    <property type="evidence" value="ECO:0007669"/>
    <property type="project" value="InterPro"/>
</dbReference>
<dbReference type="Gene3D" id="3.30.190.20">
    <property type="match status" value="1"/>
</dbReference>
<dbReference type="PANTHER" id="PTHR36427">
    <property type="entry name" value="54S RIBOSOMAL PROTEIN L1, MITOCHONDRIAL"/>
    <property type="match status" value="1"/>
</dbReference>
<keyword evidence="4" id="KW-0496">Mitochondrion</keyword>
<evidence type="ECO:0000256" key="1">
    <source>
        <dbReference type="ARBA" id="ARBA00004173"/>
    </source>
</evidence>
<evidence type="ECO:0000256" key="6">
    <source>
        <dbReference type="ARBA" id="ARBA00035212"/>
    </source>
</evidence>
<dbReference type="InterPro" id="IPR028364">
    <property type="entry name" value="Ribosomal_uL1/biogenesis"/>
</dbReference>
<keyword evidence="9" id="KW-1185">Reference proteome</keyword>
<feature type="region of interest" description="Disordered" evidence="7">
    <location>
        <begin position="329"/>
        <end position="367"/>
    </location>
</feature>
<accession>A0A0L0CRW0</accession>
<dbReference type="InterPro" id="IPR005879">
    <property type="entry name" value="Ribosomal_uL1_mit"/>
</dbReference>
<dbReference type="STRING" id="7375.A0A0L0CRW0"/>
<dbReference type="OMA" id="MWDKSSA"/>
<evidence type="ECO:0000256" key="7">
    <source>
        <dbReference type="SAM" id="MobiDB-lite"/>
    </source>
</evidence>
<comment type="subcellular location">
    <subcellularLocation>
        <location evidence="1">Mitochondrion</location>
    </subcellularLocation>
</comment>
<dbReference type="GO" id="GO:0006412">
    <property type="term" value="P:translation"/>
    <property type="evidence" value="ECO:0007669"/>
    <property type="project" value="InterPro"/>
</dbReference>
<comment type="caution">
    <text evidence="8">The sequence shown here is derived from an EMBL/GenBank/DDBJ whole genome shotgun (WGS) entry which is preliminary data.</text>
</comment>
<dbReference type="AlphaFoldDB" id="A0A0L0CRW0"/>
<dbReference type="EMBL" id="JRES01000007">
    <property type="protein sequence ID" value="KNC34927.1"/>
    <property type="molecule type" value="Genomic_DNA"/>
</dbReference>
<evidence type="ECO:0000313" key="8">
    <source>
        <dbReference type="EMBL" id="KNC34927.1"/>
    </source>
</evidence>
<dbReference type="CDD" id="cd00403">
    <property type="entry name" value="Ribosomal_L1"/>
    <property type="match status" value="1"/>
</dbReference>
<evidence type="ECO:0000256" key="4">
    <source>
        <dbReference type="ARBA" id="ARBA00023128"/>
    </source>
</evidence>
<dbReference type="GO" id="GO:0003723">
    <property type="term" value="F:RNA binding"/>
    <property type="evidence" value="ECO:0007669"/>
    <property type="project" value="InterPro"/>
</dbReference>
<name>A0A0L0CRW0_LUCCU</name>
<proteinExistence type="inferred from homology"/>
<dbReference type="NCBIfam" id="TIGR01170">
    <property type="entry name" value="rplA_mito"/>
    <property type="match status" value="1"/>
</dbReference>
<dbReference type="GO" id="GO:0015934">
    <property type="term" value="C:large ribosomal subunit"/>
    <property type="evidence" value="ECO:0007669"/>
    <property type="project" value="InterPro"/>
</dbReference>
<evidence type="ECO:0000256" key="3">
    <source>
        <dbReference type="ARBA" id="ARBA00022980"/>
    </source>
</evidence>
<gene>
    <name evidence="8" type="ORF">FF38_11056</name>
</gene>
<feature type="compositionally biased region" description="Polar residues" evidence="7">
    <location>
        <begin position="332"/>
        <end position="343"/>
    </location>
</feature>
<dbReference type="OrthoDB" id="1747252at2759"/>
<dbReference type="GO" id="GO:0005739">
    <property type="term" value="C:mitochondrion"/>
    <property type="evidence" value="ECO:0007669"/>
    <property type="project" value="UniProtKB-SubCell"/>
</dbReference>
<dbReference type="InterPro" id="IPR023674">
    <property type="entry name" value="Ribosomal_uL1-like"/>
</dbReference>
<dbReference type="Pfam" id="PF00687">
    <property type="entry name" value="Ribosomal_L1"/>
    <property type="match status" value="1"/>
</dbReference>
<comment type="similarity">
    <text evidence="2">Belongs to the universal ribosomal protein uL1 family.</text>
</comment>
<organism evidence="8 9">
    <name type="scientific">Lucilia cuprina</name>
    <name type="common">Green bottle fly</name>
    <name type="synonym">Australian sheep blowfly</name>
    <dbReference type="NCBI Taxonomy" id="7375"/>
    <lineage>
        <taxon>Eukaryota</taxon>
        <taxon>Metazoa</taxon>
        <taxon>Ecdysozoa</taxon>
        <taxon>Arthropoda</taxon>
        <taxon>Hexapoda</taxon>
        <taxon>Insecta</taxon>
        <taxon>Pterygota</taxon>
        <taxon>Neoptera</taxon>
        <taxon>Endopterygota</taxon>
        <taxon>Diptera</taxon>
        <taxon>Brachycera</taxon>
        <taxon>Muscomorpha</taxon>
        <taxon>Oestroidea</taxon>
        <taxon>Calliphoridae</taxon>
        <taxon>Luciliinae</taxon>
        <taxon>Lucilia</taxon>
    </lineage>
</organism>